<evidence type="ECO:0000256" key="5">
    <source>
        <dbReference type="ARBA" id="ARBA00022606"/>
    </source>
</evidence>
<dbReference type="Gene3D" id="1.20.1070.10">
    <property type="entry name" value="Rhodopsin 7-helix transmembrane proteins"/>
    <property type="match status" value="1"/>
</dbReference>
<evidence type="ECO:0000256" key="10">
    <source>
        <dbReference type="ARBA" id="ARBA00023040"/>
    </source>
</evidence>
<dbReference type="GO" id="GO:0009881">
    <property type="term" value="F:photoreceptor activity"/>
    <property type="evidence" value="ECO:0007669"/>
    <property type="project" value="UniProtKB-KW"/>
</dbReference>
<comment type="caution">
    <text evidence="18">The sequence shown here is derived from an EMBL/GenBank/DDBJ whole genome shotgun (WGS) entry which is preliminary data.</text>
</comment>
<dbReference type="InterPro" id="IPR027430">
    <property type="entry name" value="Retinal_BS"/>
</dbReference>
<dbReference type="InterPro" id="IPR050125">
    <property type="entry name" value="GPCR_opsins"/>
</dbReference>
<keyword evidence="4" id="KW-0597">Phosphoprotein</keyword>
<evidence type="ECO:0000256" key="2">
    <source>
        <dbReference type="ARBA" id="ARBA00010663"/>
    </source>
</evidence>
<keyword evidence="10" id="KW-0297">G-protein coupled receptor</keyword>
<reference evidence="18" key="1">
    <citation type="submission" date="2021-11" db="EMBL/GenBank/DDBJ databases">
        <authorList>
            <person name="Schell T."/>
        </authorList>
    </citation>
    <scope>NUCLEOTIDE SEQUENCE</scope>
    <source>
        <strain evidence="18">M5</strain>
    </source>
</reference>
<dbReference type="Pfam" id="PF00001">
    <property type="entry name" value="7tm_1"/>
    <property type="match status" value="1"/>
</dbReference>
<keyword evidence="7" id="KW-0681">Retinal protein</keyword>
<evidence type="ECO:0000256" key="4">
    <source>
        <dbReference type="ARBA" id="ARBA00022553"/>
    </source>
</evidence>
<proteinExistence type="inferred from homology"/>
<dbReference type="PRINTS" id="PR00237">
    <property type="entry name" value="GPCRRHODOPSN"/>
</dbReference>
<gene>
    <name evidence="18" type="ORF">DGAL_LOCUS764</name>
</gene>
<dbReference type="PANTHER" id="PTHR24240">
    <property type="entry name" value="OPSIN"/>
    <property type="match status" value="1"/>
</dbReference>
<keyword evidence="12" id="KW-1015">Disulfide bond</keyword>
<evidence type="ECO:0000256" key="9">
    <source>
        <dbReference type="ARBA" id="ARBA00022991"/>
    </source>
</evidence>
<evidence type="ECO:0000256" key="15">
    <source>
        <dbReference type="ARBA" id="ARBA00023305"/>
    </source>
</evidence>
<dbReference type="InterPro" id="IPR000276">
    <property type="entry name" value="GPCR_Rhodpsn"/>
</dbReference>
<dbReference type="InterPro" id="IPR017452">
    <property type="entry name" value="GPCR_Rhodpsn_7TM"/>
</dbReference>
<dbReference type="OrthoDB" id="9996086at2759"/>
<dbReference type="Proteomes" id="UP000789390">
    <property type="component" value="Unassembled WGS sequence"/>
</dbReference>
<keyword evidence="8 16" id="KW-1133">Transmembrane helix</keyword>
<evidence type="ECO:0000259" key="17">
    <source>
        <dbReference type="PROSITE" id="PS50262"/>
    </source>
</evidence>
<protein>
    <recommendedName>
        <fullName evidence="17">G-protein coupled receptors family 1 profile domain-containing protein</fullName>
    </recommendedName>
</protein>
<keyword evidence="13" id="KW-0675">Receptor</keyword>
<keyword evidence="6 16" id="KW-0812">Transmembrane</keyword>
<evidence type="ECO:0000256" key="13">
    <source>
        <dbReference type="ARBA" id="ARBA00023170"/>
    </source>
</evidence>
<evidence type="ECO:0000313" key="19">
    <source>
        <dbReference type="Proteomes" id="UP000789390"/>
    </source>
</evidence>
<keyword evidence="3" id="KW-0600">Photoreceptor protein</keyword>
<evidence type="ECO:0000256" key="1">
    <source>
        <dbReference type="ARBA" id="ARBA00004141"/>
    </source>
</evidence>
<dbReference type="PROSITE" id="PS00238">
    <property type="entry name" value="OPSIN"/>
    <property type="match status" value="1"/>
</dbReference>
<feature type="transmembrane region" description="Helical" evidence="16">
    <location>
        <begin position="176"/>
        <end position="203"/>
    </location>
</feature>
<dbReference type="PROSITE" id="PS50262">
    <property type="entry name" value="G_PROTEIN_RECEP_F1_2"/>
    <property type="match status" value="1"/>
</dbReference>
<keyword evidence="14" id="KW-0807">Transducer</keyword>
<evidence type="ECO:0000256" key="11">
    <source>
        <dbReference type="ARBA" id="ARBA00023136"/>
    </source>
</evidence>
<dbReference type="GO" id="GO:0016020">
    <property type="term" value="C:membrane"/>
    <property type="evidence" value="ECO:0007669"/>
    <property type="project" value="UniProtKB-SubCell"/>
</dbReference>
<feature type="domain" description="G-protein coupled receptors family 1 profile" evidence="17">
    <location>
        <begin position="76"/>
        <end position="343"/>
    </location>
</feature>
<dbReference type="CDD" id="cd15079">
    <property type="entry name" value="7tmA_photoreceptors_insect"/>
    <property type="match status" value="1"/>
</dbReference>
<evidence type="ECO:0000256" key="12">
    <source>
        <dbReference type="ARBA" id="ARBA00023157"/>
    </source>
</evidence>
<keyword evidence="5" id="KW-0716">Sensory transduction</keyword>
<accession>A0A8J2RDR2</accession>
<sequence>MSSSTINETLLPAAFIQDQLFDPWSVPDSFTVFKFAPDYVKPLLHPHWQSQKAVHPIWSYFFGLYYFVMGSMAICGNIMVLKIFSHFKSLRSPANMLVINLAVSDLMLMFTLIPEAVYNFFLGGPWQFGHIGCQIHSFCGAFFGFSQITTLTIISWDRYNVIVKGFSGKPLSYAKVTILILFNWIWSFGWALAPLVGWGLYALDGMLGTCSFDSYTTSMNHKSFILASCFFQFAAPIIIIISCYFFIVRAVFNHEDELRQQAKKMNVTSLRSGNNQEQDAVSAEIRAAKVAIVNVTLWIFAWTPFTVVSMLGTWYDASFVTPLMSELPVIFAKTSALYNPIIYALSHPKYRECLKELYPWLCIMVDNNKTNRSRISDTSSSSVKTDTSSE</sequence>
<evidence type="ECO:0000256" key="7">
    <source>
        <dbReference type="ARBA" id="ARBA00022925"/>
    </source>
</evidence>
<dbReference type="GO" id="GO:0007602">
    <property type="term" value="P:phototransduction"/>
    <property type="evidence" value="ECO:0007669"/>
    <property type="project" value="UniProtKB-KW"/>
</dbReference>
<evidence type="ECO:0000256" key="14">
    <source>
        <dbReference type="ARBA" id="ARBA00023224"/>
    </source>
</evidence>
<feature type="transmembrane region" description="Helical" evidence="16">
    <location>
        <begin position="223"/>
        <end position="252"/>
    </location>
</feature>
<comment type="similarity">
    <text evidence="2">Belongs to the G-protein coupled receptor 1 family.</text>
</comment>
<evidence type="ECO:0000256" key="8">
    <source>
        <dbReference type="ARBA" id="ARBA00022989"/>
    </source>
</evidence>
<keyword evidence="9" id="KW-0157">Chromophore</keyword>
<feature type="transmembrane region" description="Helical" evidence="16">
    <location>
        <begin position="57"/>
        <end position="84"/>
    </location>
</feature>
<evidence type="ECO:0000313" key="18">
    <source>
        <dbReference type="EMBL" id="CAH0098678.1"/>
    </source>
</evidence>
<evidence type="ECO:0000256" key="6">
    <source>
        <dbReference type="ARBA" id="ARBA00022692"/>
    </source>
</evidence>
<feature type="transmembrane region" description="Helical" evidence="16">
    <location>
        <begin position="96"/>
        <end position="114"/>
    </location>
</feature>
<dbReference type="EMBL" id="CAKKLH010000005">
    <property type="protein sequence ID" value="CAH0098678.1"/>
    <property type="molecule type" value="Genomic_DNA"/>
</dbReference>
<feature type="transmembrane region" description="Helical" evidence="16">
    <location>
        <begin position="295"/>
        <end position="315"/>
    </location>
</feature>
<comment type="subcellular location">
    <subcellularLocation>
        <location evidence="1">Membrane</location>
        <topology evidence="1">Multi-pass membrane protein</topology>
    </subcellularLocation>
</comment>
<dbReference type="SUPFAM" id="SSF81321">
    <property type="entry name" value="Family A G protein-coupled receptor-like"/>
    <property type="match status" value="1"/>
</dbReference>
<evidence type="ECO:0000256" key="16">
    <source>
        <dbReference type="SAM" id="Phobius"/>
    </source>
</evidence>
<feature type="transmembrane region" description="Helical" evidence="16">
    <location>
        <begin position="327"/>
        <end position="345"/>
    </location>
</feature>
<name>A0A8J2RDR2_9CRUS</name>
<keyword evidence="11 16" id="KW-0472">Membrane</keyword>
<keyword evidence="15" id="KW-0844">Vision</keyword>
<dbReference type="GO" id="GO:0004930">
    <property type="term" value="F:G protein-coupled receptor activity"/>
    <property type="evidence" value="ECO:0007669"/>
    <property type="project" value="UniProtKB-KW"/>
</dbReference>
<keyword evidence="19" id="KW-1185">Reference proteome</keyword>
<dbReference type="GO" id="GO:0007601">
    <property type="term" value="P:visual perception"/>
    <property type="evidence" value="ECO:0007669"/>
    <property type="project" value="UniProtKB-KW"/>
</dbReference>
<feature type="transmembrane region" description="Helical" evidence="16">
    <location>
        <begin position="134"/>
        <end position="156"/>
    </location>
</feature>
<dbReference type="AlphaFoldDB" id="A0A8J2RDR2"/>
<organism evidence="18 19">
    <name type="scientific">Daphnia galeata</name>
    <dbReference type="NCBI Taxonomy" id="27404"/>
    <lineage>
        <taxon>Eukaryota</taxon>
        <taxon>Metazoa</taxon>
        <taxon>Ecdysozoa</taxon>
        <taxon>Arthropoda</taxon>
        <taxon>Crustacea</taxon>
        <taxon>Branchiopoda</taxon>
        <taxon>Diplostraca</taxon>
        <taxon>Cladocera</taxon>
        <taxon>Anomopoda</taxon>
        <taxon>Daphniidae</taxon>
        <taxon>Daphnia</taxon>
    </lineage>
</organism>
<dbReference type="FunFam" id="1.20.1070.10:FF:000044">
    <property type="entry name" value="Opsin, ultraviolet-sensitive"/>
    <property type="match status" value="1"/>
</dbReference>
<evidence type="ECO:0000256" key="3">
    <source>
        <dbReference type="ARBA" id="ARBA00022543"/>
    </source>
</evidence>